<dbReference type="Gene3D" id="3.40.50.300">
    <property type="entry name" value="P-loop containing nucleotide triphosphate hydrolases"/>
    <property type="match status" value="1"/>
</dbReference>
<feature type="domain" description="Sulfotransferase" evidence="3">
    <location>
        <begin position="10"/>
        <end position="296"/>
    </location>
</feature>
<dbReference type="SUPFAM" id="SSF52540">
    <property type="entry name" value="P-loop containing nucleoside triphosphate hydrolases"/>
    <property type="match status" value="1"/>
</dbReference>
<evidence type="ECO:0000313" key="4">
    <source>
        <dbReference type="EMBL" id="OGY44830.1"/>
    </source>
</evidence>
<keyword evidence="2" id="KW-0808">Transferase</keyword>
<dbReference type="EMBL" id="MHIC01000023">
    <property type="protein sequence ID" value="OGY44830.1"/>
    <property type="molecule type" value="Genomic_DNA"/>
</dbReference>
<dbReference type="AlphaFoldDB" id="A0A1G1XZ26"/>
<evidence type="ECO:0000256" key="1">
    <source>
        <dbReference type="ARBA" id="ARBA00005771"/>
    </source>
</evidence>
<protein>
    <recommendedName>
        <fullName evidence="3">Sulfotransferase domain-containing protein</fullName>
    </recommendedName>
</protein>
<dbReference type="InterPro" id="IPR027417">
    <property type="entry name" value="P-loop_NTPase"/>
</dbReference>
<gene>
    <name evidence="4" type="ORF">A2731_00710</name>
</gene>
<evidence type="ECO:0000259" key="3">
    <source>
        <dbReference type="Pfam" id="PF00685"/>
    </source>
</evidence>
<dbReference type="PANTHER" id="PTHR11783">
    <property type="entry name" value="SULFOTRANSFERASE SULT"/>
    <property type="match status" value="1"/>
</dbReference>
<evidence type="ECO:0000256" key="2">
    <source>
        <dbReference type="ARBA" id="ARBA00022679"/>
    </source>
</evidence>
<reference evidence="4 5" key="1">
    <citation type="journal article" date="2016" name="Nat. Commun.">
        <title>Thousands of microbial genomes shed light on interconnected biogeochemical processes in an aquifer system.</title>
        <authorList>
            <person name="Anantharaman K."/>
            <person name="Brown C.T."/>
            <person name="Hug L.A."/>
            <person name="Sharon I."/>
            <person name="Castelle C.J."/>
            <person name="Probst A.J."/>
            <person name="Thomas B.C."/>
            <person name="Singh A."/>
            <person name="Wilkins M.J."/>
            <person name="Karaoz U."/>
            <person name="Brodie E.L."/>
            <person name="Williams K.H."/>
            <person name="Hubbard S.S."/>
            <person name="Banfield J.F."/>
        </authorList>
    </citation>
    <scope>NUCLEOTIDE SEQUENCE [LARGE SCALE GENOMIC DNA]</scope>
</reference>
<evidence type="ECO:0000313" key="5">
    <source>
        <dbReference type="Proteomes" id="UP000176241"/>
    </source>
</evidence>
<dbReference type="Proteomes" id="UP000176241">
    <property type="component" value="Unassembled WGS sequence"/>
</dbReference>
<dbReference type="InterPro" id="IPR000863">
    <property type="entry name" value="Sulfotransferase_dom"/>
</dbReference>
<dbReference type="STRING" id="1797533.A2731_00710"/>
<sequence length="314" mass="36304">MLKMLKTKGPDFLGVGLEKSGNHWIAALLSAHPDISCFPVMPFVKESGEYNRENVGELHIFNSLASLEPGTEDKFVRPLTDYSDRYNKLFSDLVPYLDKVPKAEIYRMFLDRYNEICESERHGKKLVGEATPAYVFHLDFIDSFYPNIKKLCVIREPRDRVVSWHFHQIRRGRIENSNKLSDQFIIDYCEKRIRKEYQALLDYSGNIHCLTYEGLSKTPHPVIRGTLKYLDVPADDEVIDEMLKAASFEKLTAKDSGGKGREQGEESIMSHFRKGIVGDWKNYLADTQVKLVDQITLDLQNQVFKKYNVEQPNQ</sequence>
<comment type="caution">
    <text evidence="4">The sequence shown here is derived from an EMBL/GenBank/DDBJ whole genome shotgun (WGS) entry which is preliminary data.</text>
</comment>
<proteinExistence type="inferred from homology"/>
<dbReference type="GO" id="GO:0008146">
    <property type="term" value="F:sulfotransferase activity"/>
    <property type="evidence" value="ECO:0007669"/>
    <property type="project" value="InterPro"/>
</dbReference>
<dbReference type="Pfam" id="PF00685">
    <property type="entry name" value="Sulfotransfer_1"/>
    <property type="match status" value="1"/>
</dbReference>
<name>A0A1G1XZ26_9BACT</name>
<accession>A0A1G1XZ26</accession>
<comment type="similarity">
    <text evidence="1">Belongs to the sulfotransferase 1 family.</text>
</comment>
<organism evidence="4 5">
    <name type="scientific">Candidatus Buchananbacteria bacterium RIFCSPHIGHO2_01_FULL_39_8</name>
    <dbReference type="NCBI Taxonomy" id="1797533"/>
    <lineage>
        <taxon>Bacteria</taxon>
        <taxon>Candidatus Buchananiibacteriota</taxon>
    </lineage>
</organism>